<dbReference type="PANTHER" id="PTHR43798:SF31">
    <property type="entry name" value="AB HYDROLASE SUPERFAMILY PROTEIN YCLE"/>
    <property type="match status" value="1"/>
</dbReference>
<dbReference type="RefSeq" id="WP_119547165.1">
    <property type="nucleotide sequence ID" value="NZ_QXIR01000015.1"/>
</dbReference>
<dbReference type="InterPro" id="IPR050266">
    <property type="entry name" value="AB_hydrolase_sf"/>
</dbReference>
<dbReference type="AlphaFoldDB" id="A0A3A1QWR8"/>
<reference evidence="3 4" key="1">
    <citation type="submission" date="2018-09" db="EMBL/GenBank/DDBJ databases">
        <title>Bacillus saliacetes sp. nov., isolated from Thai shrimp paste (Ka-pi).</title>
        <authorList>
            <person name="Daroonpunt R."/>
            <person name="Tanasupawat S."/>
            <person name="Yiamsombut S."/>
        </authorList>
    </citation>
    <scope>NUCLEOTIDE SEQUENCE [LARGE SCALE GENOMIC DNA]</scope>
    <source>
        <strain evidence="3 4">SKP7-4</strain>
    </source>
</reference>
<dbReference type="InterPro" id="IPR000073">
    <property type="entry name" value="AB_hydrolase_1"/>
</dbReference>
<proteinExistence type="predicted"/>
<gene>
    <name evidence="3" type="ORF">D3H55_12030</name>
</gene>
<feature type="domain" description="AB hydrolase-1" evidence="2">
    <location>
        <begin position="21"/>
        <end position="246"/>
    </location>
</feature>
<protein>
    <submittedName>
        <fullName evidence="3">Alpha/beta hydrolase</fullName>
    </submittedName>
</protein>
<keyword evidence="1 3" id="KW-0378">Hydrolase</keyword>
<evidence type="ECO:0000256" key="1">
    <source>
        <dbReference type="ARBA" id="ARBA00022801"/>
    </source>
</evidence>
<comment type="caution">
    <text evidence="3">The sequence shown here is derived from an EMBL/GenBank/DDBJ whole genome shotgun (WGS) entry which is preliminary data.</text>
</comment>
<dbReference type="InterPro" id="IPR029058">
    <property type="entry name" value="AB_hydrolase_fold"/>
</dbReference>
<evidence type="ECO:0000313" key="3">
    <source>
        <dbReference type="EMBL" id="RIW33107.1"/>
    </source>
</evidence>
<dbReference type="PANTHER" id="PTHR43798">
    <property type="entry name" value="MONOACYLGLYCEROL LIPASE"/>
    <property type="match status" value="1"/>
</dbReference>
<dbReference type="Pfam" id="PF00561">
    <property type="entry name" value="Abhydrolase_1"/>
    <property type="match status" value="1"/>
</dbReference>
<dbReference type="PRINTS" id="PR00111">
    <property type="entry name" value="ABHYDROLASE"/>
</dbReference>
<dbReference type="EMBL" id="QXIR01000015">
    <property type="protein sequence ID" value="RIW33107.1"/>
    <property type="molecule type" value="Genomic_DNA"/>
</dbReference>
<dbReference type="Proteomes" id="UP000265801">
    <property type="component" value="Unassembled WGS sequence"/>
</dbReference>
<sequence>MDTQRVGMNELAYKDHGEGQAVILLHGFCGNSEYWERVMPLLDECRVITVDLRGHGESGIPEGGFSIEDMAADINYFMDQKQLKDVYMFGHSLGGYVALSFAEQFPEKLKGFGLIHSTPLPDDENGKDKRTESIKKIDSRGMEAFIDELVPKLFNQDRLEDKSEEIDKAKQIGYDTSPAGAKETLKAMRSRGDRRNVIQDSRLPILLVAGAKDQIIPQEKTFAVEGEHIRTVVLDNSGHMGLYEEPEKLSLEMKSFISDNK</sequence>
<evidence type="ECO:0000259" key="2">
    <source>
        <dbReference type="Pfam" id="PF00561"/>
    </source>
</evidence>
<dbReference type="GO" id="GO:0016787">
    <property type="term" value="F:hydrolase activity"/>
    <property type="evidence" value="ECO:0007669"/>
    <property type="project" value="UniProtKB-KW"/>
</dbReference>
<evidence type="ECO:0000313" key="4">
    <source>
        <dbReference type="Proteomes" id="UP000265801"/>
    </source>
</evidence>
<dbReference type="OrthoDB" id="252464at2"/>
<dbReference type="Gene3D" id="3.40.50.1820">
    <property type="entry name" value="alpha/beta hydrolase"/>
    <property type="match status" value="1"/>
</dbReference>
<name>A0A3A1QWR8_9BACI</name>
<accession>A0A3A1QWR8</accession>
<dbReference type="GO" id="GO:0016020">
    <property type="term" value="C:membrane"/>
    <property type="evidence" value="ECO:0007669"/>
    <property type="project" value="TreeGrafter"/>
</dbReference>
<dbReference type="SUPFAM" id="SSF53474">
    <property type="entry name" value="alpha/beta-Hydrolases"/>
    <property type="match status" value="1"/>
</dbReference>
<organism evidence="3 4">
    <name type="scientific">Bacillus salacetis</name>
    <dbReference type="NCBI Taxonomy" id="2315464"/>
    <lineage>
        <taxon>Bacteria</taxon>
        <taxon>Bacillati</taxon>
        <taxon>Bacillota</taxon>
        <taxon>Bacilli</taxon>
        <taxon>Bacillales</taxon>
        <taxon>Bacillaceae</taxon>
        <taxon>Bacillus</taxon>
    </lineage>
</organism>
<keyword evidence="4" id="KW-1185">Reference proteome</keyword>